<organism evidence="7 8">
    <name type="scientific">Oesophagostomum dentatum</name>
    <name type="common">Nodular worm</name>
    <dbReference type="NCBI Taxonomy" id="61180"/>
    <lineage>
        <taxon>Eukaryota</taxon>
        <taxon>Metazoa</taxon>
        <taxon>Ecdysozoa</taxon>
        <taxon>Nematoda</taxon>
        <taxon>Chromadorea</taxon>
        <taxon>Rhabditida</taxon>
        <taxon>Rhabditina</taxon>
        <taxon>Rhabditomorpha</taxon>
        <taxon>Strongyloidea</taxon>
        <taxon>Strongylidae</taxon>
        <taxon>Oesophagostomum</taxon>
    </lineage>
</organism>
<dbReference type="InterPro" id="IPR039980">
    <property type="entry name" value="MADD"/>
</dbReference>
<feature type="domain" description="MAP kinase-activating death" evidence="5">
    <location>
        <begin position="218"/>
        <end position="293"/>
    </location>
</feature>
<dbReference type="InterPro" id="IPR056574">
    <property type="entry name" value="Death_MADD"/>
</dbReference>
<feature type="compositionally biased region" description="Basic and acidic residues" evidence="4">
    <location>
        <begin position="10"/>
        <end position="19"/>
    </location>
</feature>
<feature type="region of interest" description="Disordered" evidence="4">
    <location>
        <begin position="1"/>
        <end position="173"/>
    </location>
</feature>
<evidence type="ECO:0000256" key="3">
    <source>
        <dbReference type="ARBA" id="ARBA00023136"/>
    </source>
</evidence>
<evidence type="ECO:0000256" key="2">
    <source>
        <dbReference type="ARBA" id="ARBA00022658"/>
    </source>
</evidence>
<feature type="compositionally biased region" description="Pro residues" evidence="4">
    <location>
        <begin position="96"/>
        <end position="108"/>
    </location>
</feature>
<feature type="compositionally biased region" description="Polar residues" evidence="4">
    <location>
        <begin position="139"/>
        <end position="153"/>
    </location>
</feature>
<dbReference type="GO" id="GO:0005829">
    <property type="term" value="C:cytosol"/>
    <property type="evidence" value="ECO:0007669"/>
    <property type="project" value="TreeGrafter"/>
</dbReference>
<feature type="compositionally biased region" description="Pro residues" evidence="4">
    <location>
        <begin position="65"/>
        <end position="85"/>
    </location>
</feature>
<reference evidence="7 8" key="1">
    <citation type="submission" date="2014-03" db="EMBL/GenBank/DDBJ databases">
        <title>Draft genome of the hookworm Oesophagostomum dentatum.</title>
        <authorList>
            <person name="Mitreva M."/>
        </authorList>
    </citation>
    <scope>NUCLEOTIDE SEQUENCE [LARGE SCALE GENOMIC DNA]</scope>
    <source>
        <strain evidence="7 8">OD-Hann</strain>
    </source>
</reference>
<dbReference type="GO" id="GO:0042981">
    <property type="term" value="P:regulation of apoptotic process"/>
    <property type="evidence" value="ECO:0007669"/>
    <property type="project" value="TreeGrafter"/>
</dbReference>
<evidence type="ECO:0000259" key="5">
    <source>
        <dbReference type="Pfam" id="PF23629"/>
    </source>
</evidence>
<dbReference type="InterPro" id="IPR057469">
    <property type="entry name" value="PH_MADD"/>
</dbReference>
<feature type="compositionally biased region" description="Low complexity" evidence="4">
    <location>
        <begin position="86"/>
        <end position="95"/>
    </location>
</feature>
<dbReference type="GO" id="GO:0005085">
    <property type="term" value="F:guanyl-nucleotide exchange factor activity"/>
    <property type="evidence" value="ECO:0007669"/>
    <property type="project" value="UniProtKB-KW"/>
</dbReference>
<dbReference type="GO" id="GO:0016020">
    <property type="term" value="C:membrane"/>
    <property type="evidence" value="ECO:0007669"/>
    <property type="project" value="UniProtKB-SubCell"/>
</dbReference>
<feature type="compositionally biased region" description="Polar residues" evidence="4">
    <location>
        <begin position="40"/>
        <end position="60"/>
    </location>
</feature>
<keyword evidence="8" id="KW-1185">Reference proteome</keyword>
<protein>
    <recommendedName>
        <fullName evidence="9">MAP kinase-activating death domain protein</fullName>
    </recommendedName>
</protein>
<accession>A0A0B1SYM3</accession>
<dbReference type="Proteomes" id="UP000053660">
    <property type="component" value="Unassembled WGS sequence"/>
</dbReference>
<dbReference type="PANTHER" id="PTHR13008:SF7">
    <property type="entry name" value="MAP KINASE-ACTIVATING DEATH DOMAIN PROTEIN"/>
    <property type="match status" value="1"/>
</dbReference>
<feature type="domain" description="MAP kinase-activating death" evidence="6">
    <location>
        <begin position="418"/>
        <end position="494"/>
    </location>
</feature>
<dbReference type="PANTHER" id="PTHR13008">
    <property type="entry name" value="MAP-KINASE ACTIVATING DEATH DOMAIN PROTEIN MADD /DENN/AEX-3 C.ELEGANS"/>
    <property type="match status" value="1"/>
</dbReference>
<proteinExistence type="predicted"/>
<gene>
    <name evidence="7" type="ORF">OESDEN_10094</name>
</gene>
<comment type="subcellular location">
    <subcellularLocation>
        <location evidence="1">Membrane</location>
    </subcellularLocation>
</comment>
<keyword evidence="3" id="KW-0472">Membrane</keyword>
<evidence type="ECO:0008006" key="9">
    <source>
        <dbReference type="Google" id="ProtNLM"/>
    </source>
</evidence>
<name>A0A0B1SYM3_OESDE</name>
<dbReference type="AlphaFoldDB" id="A0A0B1SYM3"/>
<feature type="non-terminal residue" evidence="7">
    <location>
        <position position="1"/>
    </location>
</feature>
<dbReference type="Pfam" id="PF23629">
    <property type="entry name" value="Death_MADD"/>
    <property type="match status" value="1"/>
</dbReference>
<evidence type="ECO:0000256" key="1">
    <source>
        <dbReference type="ARBA" id="ARBA00004370"/>
    </source>
</evidence>
<dbReference type="Pfam" id="PF25328">
    <property type="entry name" value="PH_MADD"/>
    <property type="match status" value="1"/>
</dbReference>
<evidence type="ECO:0000313" key="7">
    <source>
        <dbReference type="EMBL" id="KHJ90069.1"/>
    </source>
</evidence>
<evidence type="ECO:0000256" key="4">
    <source>
        <dbReference type="SAM" id="MobiDB-lite"/>
    </source>
</evidence>
<dbReference type="GO" id="GO:0032483">
    <property type="term" value="P:regulation of Rab protein signal transduction"/>
    <property type="evidence" value="ECO:0007669"/>
    <property type="project" value="TreeGrafter"/>
</dbReference>
<sequence length="514" mass="57219">LVTPSASSPDLKELGDRQSRPKLPASSVDTRMPTRPVGQANANGASLRSTKSVNDSSTEVSTPVPSAPPPLPPRENLPPRPPPIPRHSSSLQNGPPTSPPPVPPPSLPPGAAAGPPRFPPPERRPPPVPPRPVSVSSSIDSGDNVSRTESSGSLRVPPNSLPVGKAEPQKVPATPLEPTRHYIYQDLILPAQNPLWQKVVFWENAFVDVVAQERDIVGMDQEPSEMIDRYAALSDSEKKRLELEEDRLLSTLLHNLTAYMIMCGTGQKAIQQKIRRLLGKAHIGLVCSKEINKLLDELPQTQGNSIQPKLFRSRLVQKHSFTVHAGSSSQDDMMFMEVCDDAVVLRAVTGAVAERWWYERLVNMTYSPKTKVLCLWRRHEDKVHMHKFYTKKCRELYQCVKSAMERAAARGRVSVEGRALGGEFPVHDTETNQGGLLQVRCDGVAIIFANSQQFIDLANIKKCNTFGGNVFLLEEYDRKKNELIQRRYYSQMVFCLNTSLKFLFVARSLCMFVR</sequence>
<evidence type="ECO:0000313" key="8">
    <source>
        <dbReference type="Proteomes" id="UP000053660"/>
    </source>
</evidence>
<dbReference type="OrthoDB" id="6282239at2759"/>
<evidence type="ECO:0000259" key="6">
    <source>
        <dbReference type="Pfam" id="PF25328"/>
    </source>
</evidence>
<dbReference type="EMBL" id="KN553420">
    <property type="protein sequence ID" value="KHJ90069.1"/>
    <property type="molecule type" value="Genomic_DNA"/>
</dbReference>
<keyword evidence="2" id="KW-0344">Guanine-nucleotide releasing factor</keyword>